<reference evidence="10" key="1">
    <citation type="submission" date="2022-07" db="EMBL/GenBank/DDBJ databases">
        <title>Characterization of the Novel Bacterium Alteromonas immobilis LMIT006 and Alteromonas gregis LMIT007.</title>
        <authorList>
            <person name="Lin X."/>
        </authorList>
    </citation>
    <scope>NUCLEOTIDE SEQUENCE</scope>
    <source>
        <strain evidence="10">LMIT007</strain>
    </source>
</reference>
<keyword evidence="6" id="KW-0805">Transcription regulation</keyword>
<dbReference type="EC" id="3.1.3.25" evidence="9"/>
<evidence type="ECO:0000256" key="3">
    <source>
        <dbReference type="ARBA" id="ARBA00009759"/>
    </source>
</evidence>
<gene>
    <name evidence="10" type="primary">suhB</name>
    <name evidence="10" type="ORF">NLF92_06200</name>
</gene>
<dbReference type="GO" id="GO:0031564">
    <property type="term" value="P:transcription antitermination"/>
    <property type="evidence" value="ECO:0007669"/>
    <property type="project" value="UniProtKB-KW"/>
</dbReference>
<sequence>MHPMLNIAIRAARSAGSVITRGFENRSDLTISVKGSQDYVTKVDQDAEQAIIEKIQQSYPDHSFMGEESGIIKGDETFKWIIDPLDGTTNFIKGIPHFCVSIALLYKGRLDQAVIFDPIRGDLFTASKGQGAQLNGFRIRVNNKKDVSDTILCTAFPFKDKSSFNQYMESFTPIFHSCGDVRRTGSAALDLAYVAAGKFDGYWESGLKPWDMAAGELIVRESGGLVTDFSGGNDPIDKGQIVAGNPRVVQHLVKHLK</sequence>
<evidence type="ECO:0000256" key="5">
    <source>
        <dbReference type="ARBA" id="ARBA00022801"/>
    </source>
</evidence>
<dbReference type="GO" id="GO:0046854">
    <property type="term" value="P:phosphatidylinositol phosphate biosynthetic process"/>
    <property type="evidence" value="ECO:0007669"/>
    <property type="project" value="InterPro"/>
</dbReference>
<dbReference type="PANTHER" id="PTHR20854:SF4">
    <property type="entry name" value="INOSITOL-1-MONOPHOSPHATASE-RELATED"/>
    <property type="match status" value="1"/>
</dbReference>
<dbReference type="PANTHER" id="PTHR20854">
    <property type="entry name" value="INOSITOL MONOPHOSPHATASE"/>
    <property type="match status" value="1"/>
</dbReference>
<keyword evidence="7 8" id="KW-0460">Magnesium</keyword>
<feature type="binding site" evidence="8">
    <location>
        <position position="85"/>
    </location>
    <ligand>
        <name>Mg(2+)</name>
        <dbReference type="ChEBI" id="CHEBI:18420"/>
        <label>1</label>
        <note>catalytic</note>
    </ligand>
</feature>
<dbReference type="Proteomes" id="UP001165413">
    <property type="component" value="Unassembled WGS sequence"/>
</dbReference>
<evidence type="ECO:0000256" key="8">
    <source>
        <dbReference type="PIRSR" id="PIRSR600760-2"/>
    </source>
</evidence>
<dbReference type="FunFam" id="3.40.190.80:FF:000020">
    <property type="entry name" value="Fructose-1,6-bisphosphatase/inositol-1-monophosphatase"/>
    <property type="match status" value="1"/>
</dbReference>
<dbReference type="RefSeq" id="WP_254099895.1">
    <property type="nucleotide sequence ID" value="NZ_JANATA010000008.1"/>
</dbReference>
<dbReference type="PROSITE" id="PS00630">
    <property type="entry name" value="IMP_2"/>
    <property type="match status" value="1"/>
</dbReference>
<feature type="binding site" evidence="8">
    <location>
        <position position="67"/>
    </location>
    <ligand>
        <name>Mg(2+)</name>
        <dbReference type="ChEBI" id="CHEBI:18420"/>
        <label>1</label>
        <note>catalytic</note>
    </ligand>
</feature>
<feature type="binding site" evidence="8">
    <location>
        <position position="83"/>
    </location>
    <ligand>
        <name>Mg(2+)</name>
        <dbReference type="ChEBI" id="CHEBI:18420"/>
        <label>1</label>
        <note>catalytic</note>
    </ligand>
</feature>
<dbReference type="GO" id="GO:0007165">
    <property type="term" value="P:signal transduction"/>
    <property type="evidence" value="ECO:0007669"/>
    <property type="project" value="TreeGrafter"/>
</dbReference>
<keyword evidence="6" id="KW-0804">Transcription</keyword>
<keyword evidence="4 8" id="KW-0479">Metal-binding</keyword>
<evidence type="ECO:0000313" key="10">
    <source>
        <dbReference type="EMBL" id="MCP3428535.1"/>
    </source>
</evidence>
<dbReference type="PRINTS" id="PR00377">
    <property type="entry name" value="IMPHPHTASES"/>
</dbReference>
<dbReference type="CDD" id="cd01639">
    <property type="entry name" value="IMPase"/>
    <property type="match status" value="1"/>
</dbReference>
<evidence type="ECO:0000256" key="6">
    <source>
        <dbReference type="ARBA" id="ARBA00022814"/>
    </source>
</evidence>
<dbReference type="InterPro" id="IPR000760">
    <property type="entry name" value="Inositol_monophosphatase-like"/>
</dbReference>
<feature type="binding site" evidence="8">
    <location>
        <position position="86"/>
    </location>
    <ligand>
        <name>Mg(2+)</name>
        <dbReference type="ChEBI" id="CHEBI:18420"/>
        <label>1</label>
        <note>catalytic</note>
    </ligand>
</feature>
<evidence type="ECO:0000256" key="7">
    <source>
        <dbReference type="ARBA" id="ARBA00022842"/>
    </source>
</evidence>
<proteinExistence type="inferred from homology"/>
<dbReference type="InterPro" id="IPR033942">
    <property type="entry name" value="IMPase"/>
</dbReference>
<dbReference type="InterPro" id="IPR020550">
    <property type="entry name" value="Inositol_monophosphatase_CS"/>
</dbReference>
<dbReference type="GO" id="GO:0008934">
    <property type="term" value="F:inositol monophosphate 1-phosphatase activity"/>
    <property type="evidence" value="ECO:0007669"/>
    <property type="project" value="InterPro"/>
</dbReference>
<dbReference type="InterPro" id="IPR020583">
    <property type="entry name" value="Inositol_monoP_metal-BS"/>
</dbReference>
<accession>A0AA41WYP3</accession>
<keyword evidence="6" id="KW-0889">Transcription antitermination</keyword>
<dbReference type="GO" id="GO:0046872">
    <property type="term" value="F:metal ion binding"/>
    <property type="evidence" value="ECO:0007669"/>
    <property type="project" value="UniProtKB-KW"/>
</dbReference>
<evidence type="ECO:0000256" key="4">
    <source>
        <dbReference type="ARBA" id="ARBA00022723"/>
    </source>
</evidence>
<dbReference type="EMBL" id="JANATA010000008">
    <property type="protein sequence ID" value="MCP3428535.1"/>
    <property type="molecule type" value="Genomic_DNA"/>
</dbReference>
<keyword evidence="11" id="KW-1185">Reference proteome</keyword>
<dbReference type="NCBIfam" id="NF008027">
    <property type="entry name" value="PRK10757.1"/>
    <property type="match status" value="1"/>
</dbReference>
<dbReference type="FunFam" id="3.30.540.10:FF:000003">
    <property type="entry name" value="Inositol-1-monophosphatase"/>
    <property type="match status" value="1"/>
</dbReference>
<dbReference type="AlphaFoldDB" id="A0AA41WYP3"/>
<protein>
    <recommendedName>
        <fullName evidence="9">Inositol-1-monophosphatase</fullName>
        <ecNumber evidence="9">3.1.3.25</ecNumber>
    </recommendedName>
</protein>
<keyword evidence="5 9" id="KW-0378">Hydrolase</keyword>
<dbReference type="InterPro" id="IPR022337">
    <property type="entry name" value="Inositol_monophosphatase_SuhB"/>
</dbReference>
<evidence type="ECO:0000256" key="2">
    <source>
        <dbReference type="ARBA" id="ARBA00001946"/>
    </source>
</evidence>
<dbReference type="Pfam" id="PF00459">
    <property type="entry name" value="Inositol_P"/>
    <property type="match status" value="1"/>
</dbReference>
<organism evidence="10 11">
    <name type="scientific">Opacimonas viscosa</name>
    <dbReference type="NCBI Taxonomy" id="2961944"/>
    <lineage>
        <taxon>Bacteria</taxon>
        <taxon>Pseudomonadati</taxon>
        <taxon>Pseudomonadota</taxon>
        <taxon>Gammaproteobacteria</taxon>
        <taxon>Alteromonadales</taxon>
        <taxon>Alteromonadaceae</taxon>
        <taxon>Opacimonas</taxon>
    </lineage>
</organism>
<dbReference type="Gene3D" id="3.30.540.10">
    <property type="entry name" value="Fructose-1,6-Bisphosphatase, subunit A, domain 1"/>
    <property type="match status" value="1"/>
</dbReference>
<dbReference type="GO" id="GO:0006020">
    <property type="term" value="P:inositol metabolic process"/>
    <property type="evidence" value="ECO:0007669"/>
    <property type="project" value="TreeGrafter"/>
</dbReference>
<comment type="catalytic activity">
    <reaction evidence="1 9">
        <text>a myo-inositol phosphate + H2O = myo-inositol + phosphate</text>
        <dbReference type="Rhea" id="RHEA:24056"/>
        <dbReference type="ChEBI" id="CHEBI:15377"/>
        <dbReference type="ChEBI" id="CHEBI:17268"/>
        <dbReference type="ChEBI" id="CHEBI:43474"/>
        <dbReference type="ChEBI" id="CHEBI:84139"/>
        <dbReference type="EC" id="3.1.3.25"/>
    </reaction>
</comment>
<evidence type="ECO:0000256" key="9">
    <source>
        <dbReference type="RuleBase" id="RU364068"/>
    </source>
</evidence>
<comment type="caution">
    <text evidence="10">The sequence shown here is derived from an EMBL/GenBank/DDBJ whole genome shotgun (WGS) entry which is preliminary data.</text>
</comment>
<dbReference type="PRINTS" id="PR01959">
    <property type="entry name" value="SBIMPHPHTASE"/>
</dbReference>
<dbReference type="PROSITE" id="PS00629">
    <property type="entry name" value="IMP_1"/>
    <property type="match status" value="1"/>
</dbReference>
<dbReference type="SUPFAM" id="SSF56655">
    <property type="entry name" value="Carbohydrate phosphatase"/>
    <property type="match status" value="1"/>
</dbReference>
<evidence type="ECO:0000313" key="11">
    <source>
        <dbReference type="Proteomes" id="UP001165413"/>
    </source>
</evidence>
<evidence type="ECO:0000256" key="1">
    <source>
        <dbReference type="ARBA" id="ARBA00001033"/>
    </source>
</evidence>
<dbReference type="Gene3D" id="3.40.190.80">
    <property type="match status" value="1"/>
</dbReference>
<feature type="binding site" evidence="8">
    <location>
        <position position="211"/>
    </location>
    <ligand>
        <name>Mg(2+)</name>
        <dbReference type="ChEBI" id="CHEBI:18420"/>
        <label>1</label>
        <note>catalytic</note>
    </ligand>
</feature>
<name>A0AA41WYP3_9ALTE</name>
<comment type="similarity">
    <text evidence="3 9">Belongs to the inositol monophosphatase superfamily.</text>
</comment>
<comment type="cofactor">
    <cofactor evidence="2 8 9">
        <name>Mg(2+)</name>
        <dbReference type="ChEBI" id="CHEBI:18420"/>
    </cofactor>
</comment>